<reference evidence="1" key="1">
    <citation type="submission" date="2019-09" db="EMBL/GenBank/DDBJ databases">
        <authorList>
            <consortium name="GenomeTrakr network: Whole genome sequencing for foodborne pathogen traceback"/>
        </authorList>
    </citation>
    <scope>NUCLEOTIDE SEQUENCE</scope>
    <source>
        <strain evidence="1">AUSMDU00020873</strain>
    </source>
</reference>
<accession>A0A612H4K6</accession>
<gene>
    <name evidence="1" type="ORF">F3Q63_07300</name>
</gene>
<evidence type="ECO:0008006" key="2">
    <source>
        <dbReference type="Google" id="ProtNLM"/>
    </source>
</evidence>
<proteinExistence type="predicted"/>
<name>A0A612H4K6_SALET</name>
<sequence length="111" mass="12530">MKNKIPEESVLQELKNLTTRIFQICVENNMPVVIGYSYELSRNEDGYSTNKSITAYADEEKGAWDSTITAAVMMLRMKEVPKKAIYAMADMAAVCDLVRAMSKDSEEKSLH</sequence>
<dbReference type="AlphaFoldDB" id="A0A612H4K6"/>
<protein>
    <recommendedName>
        <fullName evidence="2">LygB</fullName>
    </recommendedName>
</protein>
<dbReference type="EMBL" id="AAKVAS010000005">
    <property type="protein sequence ID" value="ECW0107013.1"/>
    <property type="molecule type" value="Genomic_DNA"/>
</dbReference>
<evidence type="ECO:0000313" key="1">
    <source>
        <dbReference type="EMBL" id="ECW0107013.1"/>
    </source>
</evidence>
<organism evidence="1">
    <name type="scientific">Salmonella enterica I</name>
    <dbReference type="NCBI Taxonomy" id="59201"/>
    <lineage>
        <taxon>Bacteria</taxon>
        <taxon>Pseudomonadati</taxon>
        <taxon>Pseudomonadota</taxon>
        <taxon>Gammaproteobacteria</taxon>
        <taxon>Enterobacterales</taxon>
        <taxon>Enterobacteriaceae</taxon>
        <taxon>Salmonella</taxon>
    </lineage>
</organism>
<comment type="caution">
    <text evidence="1">The sequence shown here is derived from an EMBL/GenBank/DDBJ whole genome shotgun (WGS) entry which is preliminary data.</text>
</comment>